<feature type="region of interest" description="Disordered" evidence="3">
    <location>
        <begin position="159"/>
        <end position="213"/>
    </location>
</feature>
<dbReference type="AlphaFoldDB" id="A0A9Q0MI39"/>
<dbReference type="EMBL" id="WJQU01003623">
    <property type="protein sequence ID" value="KAJ6623369.1"/>
    <property type="molecule type" value="Genomic_DNA"/>
</dbReference>
<dbReference type="Pfam" id="PF00249">
    <property type="entry name" value="Myb_DNA-binding"/>
    <property type="match status" value="1"/>
</dbReference>
<feature type="region of interest" description="Disordered" evidence="3">
    <location>
        <begin position="1"/>
        <end position="33"/>
    </location>
</feature>
<dbReference type="SUPFAM" id="SSF46689">
    <property type="entry name" value="Homeodomain-like"/>
    <property type="match status" value="1"/>
</dbReference>
<reference evidence="5" key="1">
    <citation type="submission" date="2022-07" db="EMBL/GenBank/DDBJ databases">
        <authorList>
            <person name="Trinca V."/>
            <person name="Uliana J.V.C."/>
            <person name="Torres T.T."/>
            <person name="Ward R.J."/>
            <person name="Monesi N."/>
        </authorList>
    </citation>
    <scope>NUCLEOTIDE SEQUENCE</scope>
    <source>
        <strain evidence="5">HSMRA1968</strain>
        <tissue evidence="5">Whole embryos</tissue>
    </source>
</reference>
<dbReference type="PANTHER" id="PTHR13992">
    <property type="entry name" value="NUCLEAR RECEPTOR CO-REPRESSOR RELATED NCOR"/>
    <property type="match status" value="1"/>
</dbReference>
<protein>
    <submittedName>
        <fullName evidence="5">REST corepressor 3</fullName>
    </submittedName>
</protein>
<dbReference type="Pfam" id="PF20878">
    <property type="entry name" value="REST_helical"/>
    <property type="match status" value="1"/>
</dbReference>
<accession>A0A9Q0MI39</accession>
<dbReference type="InterPro" id="IPR051571">
    <property type="entry name" value="N-CoR_corepressor"/>
</dbReference>
<comment type="similarity">
    <text evidence="2">Belongs to the N-CoR nuclear receptor corepressors family.</text>
</comment>
<sequence>RTGAQRPITGPNFGKRGRGVERHRRKPPRGMHINHDDIVALASADQTDQGGLNLISSMDRELSTLRSQIQKKKQVASSLIASLEGENKELIPPETTNRLSSRWNNEEFNLAKVGIRKHGKHYGAIAEVIGSKTEAQVRTFFVNYRKKYNLDELVKEYEDQQKQHEQKNADVNDIKQQEPEIMEIDLDDEQPNCKEDDDVEEVSQSVQKPPTET</sequence>
<dbReference type="PROSITE" id="PS51293">
    <property type="entry name" value="SANT"/>
    <property type="match status" value="1"/>
</dbReference>
<name>A0A9Q0MI39_9DIPT</name>
<evidence type="ECO:0000256" key="2">
    <source>
        <dbReference type="ARBA" id="ARBA00010097"/>
    </source>
</evidence>
<dbReference type="CDD" id="cd00167">
    <property type="entry name" value="SANT"/>
    <property type="match status" value="1"/>
</dbReference>
<dbReference type="GO" id="GO:0032991">
    <property type="term" value="C:protein-containing complex"/>
    <property type="evidence" value="ECO:0007669"/>
    <property type="project" value="UniProtKB-ARBA"/>
</dbReference>
<gene>
    <name evidence="5" type="primary">RCOR3</name>
    <name evidence="5" type="ORF">Bhyg_17084</name>
</gene>
<feature type="compositionally biased region" description="Acidic residues" evidence="3">
    <location>
        <begin position="180"/>
        <end position="201"/>
    </location>
</feature>
<dbReference type="GO" id="GO:0005654">
    <property type="term" value="C:nucleoplasm"/>
    <property type="evidence" value="ECO:0007669"/>
    <property type="project" value="UniProtKB-ARBA"/>
</dbReference>
<feature type="non-terminal residue" evidence="5">
    <location>
        <position position="213"/>
    </location>
</feature>
<dbReference type="InterPro" id="IPR017884">
    <property type="entry name" value="SANT_dom"/>
</dbReference>
<comment type="subcellular location">
    <subcellularLocation>
        <location evidence="1">Nucleus</location>
    </subcellularLocation>
</comment>
<dbReference type="Proteomes" id="UP001151699">
    <property type="component" value="Unassembled WGS sequence"/>
</dbReference>
<keyword evidence="6" id="KW-1185">Reference proteome</keyword>
<dbReference type="OrthoDB" id="10064338at2759"/>
<evidence type="ECO:0000256" key="1">
    <source>
        <dbReference type="ARBA" id="ARBA00004123"/>
    </source>
</evidence>
<feature type="compositionally biased region" description="Basic and acidic residues" evidence="3">
    <location>
        <begin position="159"/>
        <end position="178"/>
    </location>
</feature>
<evidence type="ECO:0000313" key="5">
    <source>
        <dbReference type="EMBL" id="KAJ6623369.1"/>
    </source>
</evidence>
<evidence type="ECO:0000256" key="3">
    <source>
        <dbReference type="SAM" id="MobiDB-lite"/>
    </source>
</evidence>
<dbReference type="Gene3D" id="1.20.58.1880">
    <property type="match status" value="1"/>
</dbReference>
<dbReference type="SMART" id="SM00717">
    <property type="entry name" value="SANT"/>
    <property type="match status" value="1"/>
</dbReference>
<feature type="domain" description="SANT" evidence="4">
    <location>
        <begin position="98"/>
        <end position="149"/>
    </location>
</feature>
<dbReference type="InterPro" id="IPR009057">
    <property type="entry name" value="Homeodomain-like_sf"/>
</dbReference>
<feature type="compositionally biased region" description="Polar residues" evidence="3">
    <location>
        <begin position="202"/>
        <end position="213"/>
    </location>
</feature>
<evidence type="ECO:0000313" key="6">
    <source>
        <dbReference type="Proteomes" id="UP001151699"/>
    </source>
</evidence>
<feature type="compositionally biased region" description="Basic residues" evidence="3">
    <location>
        <begin position="15"/>
        <end position="29"/>
    </location>
</feature>
<dbReference type="GO" id="GO:0000785">
    <property type="term" value="C:chromatin"/>
    <property type="evidence" value="ECO:0007669"/>
    <property type="project" value="TreeGrafter"/>
</dbReference>
<dbReference type="InterPro" id="IPR049048">
    <property type="entry name" value="REST_helical"/>
</dbReference>
<comment type="caution">
    <text evidence="5">The sequence shown here is derived from an EMBL/GenBank/DDBJ whole genome shotgun (WGS) entry which is preliminary data.</text>
</comment>
<dbReference type="GO" id="GO:0006357">
    <property type="term" value="P:regulation of transcription by RNA polymerase II"/>
    <property type="evidence" value="ECO:0007669"/>
    <property type="project" value="TreeGrafter"/>
</dbReference>
<dbReference type="InterPro" id="IPR001005">
    <property type="entry name" value="SANT/Myb"/>
</dbReference>
<evidence type="ECO:0000259" key="4">
    <source>
        <dbReference type="PROSITE" id="PS51293"/>
    </source>
</evidence>
<dbReference type="PANTHER" id="PTHR13992:SF39">
    <property type="entry name" value="SMRTER, ISOFORM G"/>
    <property type="match status" value="1"/>
</dbReference>
<proteinExistence type="inferred from homology"/>
<organism evidence="5 6">
    <name type="scientific">Pseudolycoriella hygida</name>
    <dbReference type="NCBI Taxonomy" id="35572"/>
    <lineage>
        <taxon>Eukaryota</taxon>
        <taxon>Metazoa</taxon>
        <taxon>Ecdysozoa</taxon>
        <taxon>Arthropoda</taxon>
        <taxon>Hexapoda</taxon>
        <taxon>Insecta</taxon>
        <taxon>Pterygota</taxon>
        <taxon>Neoptera</taxon>
        <taxon>Endopterygota</taxon>
        <taxon>Diptera</taxon>
        <taxon>Nematocera</taxon>
        <taxon>Sciaroidea</taxon>
        <taxon>Sciaridae</taxon>
        <taxon>Pseudolycoriella</taxon>
    </lineage>
</organism>